<dbReference type="OrthoDB" id="430315at2759"/>
<dbReference type="PANTHER" id="PTHR31048">
    <property type="entry name" value="OS03G0233200 PROTEIN"/>
    <property type="match status" value="1"/>
</dbReference>
<keyword evidence="4" id="KW-0732">Signal</keyword>
<dbReference type="SUPFAM" id="SSF49870">
    <property type="entry name" value="Osmotin, thaumatin-like protein"/>
    <property type="match status" value="1"/>
</dbReference>
<feature type="disulfide bond" evidence="3">
    <location>
        <begin position="30"/>
        <end position="222"/>
    </location>
</feature>
<comment type="similarity">
    <text evidence="1">Belongs to the thaumatin family.</text>
</comment>
<feature type="disulfide bond" evidence="3">
    <location>
        <begin position="86"/>
        <end position="92"/>
    </location>
</feature>
<keyword evidence="2 3" id="KW-1015">Disulfide bond</keyword>
<name>A0A9D5HJL2_9LILI</name>
<evidence type="ECO:0000313" key="5">
    <source>
        <dbReference type="EMBL" id="KAJ0978919.1"/>
    </source>
</evidence>
<evidence type="ECO:0008006" key="7">
    <source>
        <dbReference type="Google" id="ProtNLM"/>
    </source>
</evidence>
<feature type="chain" id="PRO_5039391790" description="Thaumatin-like protein" evidence="4">
    <location>
        <begin position="22"/>
        <end position="242"/>
    </location>
</feature>
<comment type="caution">
    <text evidence="5">The sequence shown here is derived from an EMBL/GenBank/DDBJ whole genome shotgun (WGS) entry which is preliminary data.</text>
</comment>
<dbReference type="PRINTS" id="PR00347">
    <property type="entry name" value="THAUMATIN"/>
</dbReference>
<dbReference type="PROSITE" id="PS51367">
    <property type="entry name" value="THAUMATIN_2"/>
    <property type="match status" value="1"/>
</dbReference>
<dbReference type="Gene3D" id="2.60.110.10">
    <property type="entry name" value="Thaumatin"/>
    <property type="match status" value="1"/>
</dbReference>
<dbReference type="PIRSF" id="PIRSF002703">
    <property type="entry name" value="Thaumatin"/>
    <property type="match status" value="1"/>
</dbReference>
<dbReference type="InterPro" id="IPR001938">
    <property type="entry name" value="Thaumatin"/>
</dbReference>
<keyword evidence="6" id="KW-1185">Reference proteome</keyword>
<reference evidence="5" key="2">
    <citation type="journal article" date="2022" name="Hortic Res">
        <title>The genome of Dioscorea zingiberensis sheds light on the biosynthesis, origin and evolution of the medicinally important diosgenin saponins.</title>
        <authorList>
            <person name="Li Y."/>
            <person name="Tan C."/>
            <person name="Li Z."/>
            <person name="Guo J."/>
            <person name="Li S."/>
            <person name="Chen X."/>
            <person name="Wang C."/>
            <person name="Dai X."/>
            <person name="Yang H."/>
            <person name="Song W."/>
            <person name="Hou L."/>
            <person name="Xu J."/>
            <person name="Tong Z."/>
            <person name="Xu A."/>
            <person name="Yuan X."/>
            <person name="Wang W."/>
            <person name="Yang Q."/>
            <person name="Chen L."/>
            <person name="Sun Z."/>
            <person name="Wang K."/>
            <person name="Pan B."/>
            <person name="Chen J."/>
            <person name="Bao Y."/>
            <person name="Liu F."/>
            <person name="Qi X."/>
            <person name="Gang D.R."/>
            <person name="Wen J."/>
            <person name="Li J."/>
        </authorList>
    </citation>
    <scope>NUCLEOTIDE SEQUENCE</scope>
    <source>
        <strain evidence="5">Dzin_1.0</strain>
    </source>
</reference>
<dbReference type="Proteomes" id="UP001085076">
    <property type="component" value="Miscellaneous, Linkage group lg03"/>
</dbReference>
<evidence type="ECO:0000256" key="3">
    <source>
        <dbReference type="PIRSR" id="PIRSR002703-1"/>
    </source>
</evidence>
<dbReference type="FunFam" id="2.60.110.10:FF:000003">
    <property type="entry name" value="Thaumatin I"/>
    <property type="match status" value="1"/>
</dbReference>
<evidence type="ECO:0000256" key="2">
    <source>
        <dbReference type="ARBA" id="ARBA00023157"/>
    </source>
</evidence>
<accession>A0A9D5HJL2</accession>
<dbReference type="Pfam" id="PF00314">
    <property type="entry name" value="Thaumatin"/>
    <property type="match status" value="1"/>
</dbReference>
<feature type="disulfide bond" evidence="3">
    <location>
        <begin position="71"/>
        <end position="81"/>
    </location>
</feature>
<dbReference type="SMART" id="SM00205">
    <property type="entry name" value="THN"/>
    <property type="match status" value="1"/>
</dbReference>
<dbReference type="AlphaFoldDB" id="A0A9D5HJL2"/>
<protein>
    <recommendedName>
        <fullName evidence="7">Thaumatin-like protein</fullName>
    </recommendedName>
</protein>
<gene>
    <name evidence="5" type="ORF">J5N97_014393</name>
</gene>
<feature type="disulfide bond" evidence="3">
    <location>
        <begin position="174"/>
        <end position="180"/>
    </location>
</feature>
<organism evidence="5 6">
    <name type="scientific">Dioscorea zingiberensis</name>
    <dbReference type="NCBI Taxonomy" id="325984"/>
    <lineage>
        <taxon>Eukaryota</taxon>
        <taxon>Viridiplantae</taxon>
        <taxon>Streptophyta</taxon>
        <taxon>Embryophyta</taxon>
        <taxon>Tracheophyta</taxon>
        <taxon>Spermatophyta</taxon>
        <taxon>Magnoliopsida</taxon>
        <taxon>Liliopsida</taxon>
        <taxon>Dioscoreales</taxon>
        <taxon>Dioscoreaceae</taxon>
        <taxon>Dioscorea</taxon>
    </lineage>
</organism>
<evidence type="ECO:0000313" key="6">
    <source>
        <dbReference type="Proteomes" id="UP001085076"/>
    </source>
</evidence>
<feature type="signal peptide" evidence="4">
    <location>
        <begin position="1"/>
        <end position="21"/>
    </location>
</feature>
<proteinExistence type="inferred from homology"/>
<sequence>MSTLIILSSLLLLLRLPLHHAAIFDIINHCPYTVWAAAIPGGGRKLDSGENWTINVNARMDEGRIWARTGCTFNVSGHGNCQTGDCNSLLECQTYGRPPNTLARFTLNGFNNLDFIDISLAEGFNVPMDFSPAAGCDQRIRCAADINGECPTELSTVGGCNDPCTVFKTDEYCCYSGYNCGPSNYSNFFKGLCPDVFSYPMDDQTSSTFTCIGGTDYKVVFCPTTNLSPSPPGKNNFNFFNF</sequence>
<feature type="disulfide bond" evidence="3">
    <location>
        <begin position="142"/>
        <end position="193"/>
    </location>
</feature>
<dbReference type="InterPro" id="IPR037176">
    <property type="entry name" value="Osmotin/thaumatin-like_sf"/>
</dbReference>
<reference evidence="5" key="1">
    <citation type="submission" date="2021-03" db="EMBL/GenBank/DDBJ databases">
        <authorList>
            <person name="Li Z."/>
            <person name="Yang C."/>
        </authorList>
    </citation>
    <scope>NUCLEOTIDE SEQUENCE</scope>
    <source>
        <strain evidence="5">Dzin_1.0</strain>
        <tissue evidence="5">Leaf</tissue>
    </source>
</reference>
<evidence type="ECO:0000256" key="1">
    <source>
        <dbReference type="ARBA" id="ARBA00010607"/>
    </source>
</evidence>
<feature type="disulfide bond" evidence="3">
    <location>
        <begin position="150"/>
        <end position="160"/>
    </location>
</feature>
<evidence type="ECO:0000256" key="4">
    <source>
        <dbReference type="SAM" id="SignalP"/>
    </source>
</evidence>
<feature type="disulfide bond" evidence="3">
    <location>
        <begin position="164"/>
        <end position="173"/>
    </location>
</feature>
<dbReference type="EMBL" id="JAGGNH010000003">
    <property type="protein sequence ID" value="KAJ0978919.1"/>
    <property type="molecule type" value="Genomic_DNA"/>
</dbReference>